<dbReference type="Gene3D" id="3.40.50.720">
    <property type="entry name" value="NAD(P)-binding Rossmann-like Domain"/>
    <property type="match status" value="1"/>
</dbReference>
<comment type="caution">
    <text evidence="3">The sequence shown here is derived from an EMBL/GenBank/DDBJ whole genome shotgun (WGS) entry which is preliminary data.</text>
</comment>
<keyword evidence="4" id="KW-1185">Reference proteome</keyword>
<dbReference type="EMBL" id="JAAGVY010000019">
    <property type="protein sequence ID" value="NEN24045.1"/>
    <property type="molecule type" value="Genomic_DNA"/>
</dbReference>
<dbReference type="Proteomes" id="UP000486602">
    <property type="component" value="Unassembled WGS sequence"/>
</dbReference>
<dbReference type="RefSeq" id="WP_163285441.1">
    <property type="nucleotide sequence ID" value="NZ_JAAGVY010000019.1"/>
</dbReference>
<comment type="similarity">
    <text evidence="1">Belongs to the NAD(P)-dependent epimerase/dehydratase family.</text>
</comment>
<sequence length="312" mass="35008">MSRILVTGGAGFIASELAEKLSHKKEDEIVVVDNLQTGMRIKVPEGMYQNIKFIKCDVNIFKDISAVFFAYKFDYVFHYAATVGVRRTLENPVKVLDDINGIRNILDLSKNTGVSRVFFSSSSEVYGEPVEIPQNEDTTPLNSKLPYAIVKNIGEAFLRSYQVEYDLNYTIFRFFNTYGVKQSPDFVISKFIRSALQGHDLTVFGEGDQTRTFCFVDDNTDAVLGAFYGNECVNDVMNVGSNVEMNILELAKTIIEITGSKSKITHLPPLKEGDMTRRMPDNSKMMSILGRDLLPLHAGISKILENTSYILS</sequence>
<dbReference type="PANTHER" id="PTHR43000">
    <property type="entry name" value="DTDP-D-GLUCOSE 4,6-DEHYDRATASE-RELATED"/>
    <property type="match status" value="1"/>
</dbReference>
<evidence type="ECO:0000313" key="4">
    <source>
        <dbReference type="Proteomes" id="UP000486602"/>
    </source>
</evidence>
<dbReference type="InterPro" id="IPR036291">
    <property type="entry name" value="NAD(P)-bd_dom_sf"/>
</dbReference>
<organism evidence="3 4">
    <name type="scientific">Cryomorpha ignava</name>
    <dbReference type="NCBI Taxonomy" id="101383"/>
    <lineage>
        <taxon>Bacteria</taxon>
        <taxon>Pseudomonadati</taxon>
        <taxon>Bacteroidota</taxon>
        <taxon>Flavobacteriia</taxon>
        <taxon>Flavobacteriales</taxon>
        <taxon>Cryomorphaceae</taxon>
        <taxon>Cryomorpha</taxon>
    </lineage>
</organism>
<feature type="domain" description="NAD-dependent epimerase/dehydratase" evidence="2">
    <location>
        <begin position="4"/>
        <end position="240"/>
    </location>
</feature>
<evidence type="ECO:0000256" key="1">
    <source>
        <dbReference type="ARBA" id="ARBA00007637"/>
    </source>
</evidence>
<dbReference type="Pfam" id="PF01370">
    <property type="entry name" value="Epimerase"/>
    <property type="match status" value="1"/>
</dbReference>
<reference evidence="3 4" key="1">
    <citation type="submission" date="2020-02" db="EMBL/GenBank/DDBJ databases">
        <title>Out from the shadows clarifying the taxonomy of the family Cryomorphaceae and related taxa by utilizing the GTDB taxonomic framework.</title>
        <authorList>
            <person name="Bowman J.P."/>
        </authorList>
    </citation>
    <scope>NUCLEOTIDE SEQUENCE [LARGE SCALE GENOMIC DNA]</scope>
    <source>
        <strain evidence="3 4">QSSC 1-22</strain>
    </source>
</reference>
<name>A0A7K3WTQ9_9FLAO</name>
<dbReference type="InterPro" id="IPR001509">
    <property type="entry name" value="Epimerase_deHydtase"/>
</dbReference>
<protein>
    <submittedName>
        <fullName evidence="3">NAD-dependent epimerase/dehydratase family protein</fullName>
    </submittedName>
</protein>
<accession>A0A7K3WTQ9</accession>
<dbReference type="SUPFAM" id="SSF51735">
    <property type="entry name" value="NAD(P)-binding Rossmann-fold domains"/>
    <property type="match status" value="1"/>
</dbReference>
<gene>
    <name evidence="3" type="ORF">G3O08_11095</name>
</gene>
<evidence type="ECO:0000259" key="2">
    <source>
        <dbReference type="Pfam" id="PF01370"/>
    </source>
</evidence>
<proteinExistence type="inferred from homology"/>
<dbReference type="AlphaFoldDB" id="A0A7K3WTQ9"/>
<evidence type="ECO:0000313" key="3">
    <source>
        <dbReference type="EMBL" id="NEN24045.1"/>
    </source>
</evidence>